<dbReference type="GeneID" id="64223466"/>
<sequence length="114" mass="13287">MSDEKKQGHLKAETREKLKLCLEMSAEDTVDLMTEAYGQDIFDKQGRGDKVWLYKGAKEALSCMEKIKRILNDEELTRGNTDERSITPEQQAMKILEDVTKRLEERRQKPERPS</sequence>
<dbReference type="EMBL" id="CP071770">
    <property type="protein sequence ID" value="QTD62748.1"/>
    <property type="molecule type" value="Genomic_DNA"/>
</dbReference>
<evidence type="ECO:0000313" key="2">
    <source>
        <dbReference type="Proteomes" id="UP000663954"/>
    </source>
</evidence>
<dbReference type="RefSeq" id="WP_180060958.1">
    <property type="nucleotide sequence ID" value="NZ_CP071766.1"/>
</dbReference>
<dbReference type="Proteomes" id="UP000663954">
    <property type="component" value="Chromosome"/>
</dbReference>
<keyword evidence="2" id="KW-1185">Reference proteome</keyword>
<evidence type="ECO:0000313" key="1">
    <source>
        <dbReference type="EMBL" id="QTD62748.1"/>
    </source>
</evidence>
<organism evidence="1 2">
    <name type="scientific">Acinetobacter towneri</name>
    <dbReference type="NCBI Taxonomy" id="202956"/>
    <lineage>
        <taxon>Bacteria</taxon>
        <taxon>Pseudomonadati</taxon>
        <taxon>Pseudomonadota</taxon>
        <taxon>Gammaproteobacteria</taxon>
        <taxon>Moraxellales</taxon>
        <taxon>Moraxellaceae</taxon>
        <taxon>Acinetobacter</taxon>
    </lineage>
</organism>
<accession>A0ABX7THF5</accession>
<reference evidence="1 2" key="1">
    <citation type="journal article" date="2020" name="Front. Cell. Infect. Microbiol.">
        <title>Characterization of Three Porcine Acinetobacter towneri Strains Co-Harboring tet(X3) and bla OXA-58.</title>
        <authorList>
            <person name="Ma J."/>
            <person name="Wang J."/>
            <person name="Feng J."/>
            <person name="Liu Y."/>
            <person name="Yang B."/>
            <person name="Li R."/>
            <person name="Bai L."/>
            <person name="He T."/>
            <person name="Wang X."/>
            <person name="Yang Z."/>
        </authorList>
    </citation>
    <scope>NUCLEOTIDE SEQUENCE [LARGE SCALE GENOMIC DNA]</scope>
    <source>
        <strain evidence="1 2">GX5</strain>
    </source>
</reference>
<protein>
    <submittedName>
        <fullName evidence="1">Uncharacterized protein</fullName>
    </submittedName>
</protein>
<proteinExistence type="predicted"/>
<name>A0ABX7THF5_9GAMM</name>
<gene>
    <name evidence="1" type="ORF">J4G45_06225</name>
</gene>